<dbReference type="Pfam" id="PF00005">
    <property type="entry name" value="ABC_tran"/>
    <property type="match status" value="1"/>
</dbReference>
<dbReference type="PANTHER" id="PTHR43335:SF4">
    <property type="entry name" value="ABC TRANSPORTER, ATP-BINDING PROTEIN"/>
    <property type="match status" value="1"/>
</dbReference>
<protein>
    <submittedName>
        <fullName evidence="6">ATP-binding cassette domain-containing protein</fullName>
    </submittedName>
</protein>
<evidence type="ECO:0000313" key="6">
    <source>
        <dbReference type="EMBL" id="NHC14550.1"/>
    </source>
</evidence>
<reference evidence="6 7" key="1">
    <citation type="submission" date="2020-03" db="EMBL/GenBank/DDBJ databases">
        <title>Two novel Motilibacter sp.</title>
        <authorList>
            <person name="Liu S."/>
        </authorList>
    </citation>
    <scope>NUCLEOTIDE SEQUENCE [LARGE SCALE GENOMIC DNA]</scope>
    <source>
        <strain evidence="6 7">E257</strain>
    </source>
</reference>
<dbReference type="Proteomes" id="UP000800981">
    <property type="component" value="Unassembled WGS sequence"/>
</dbReference>
<evidence type="ECO:0000256" key="1">
    <source>
        <dbReference type="ARBA" id="ARBA00005417"/>
    </source>
</evidence>
<keyword evidence="2" id="KW-0813">Transport</keyword>
<dbReference type="RefSeq" id="WP_166282186.1">
    <property type="nucleotide sequence ID" value="NZ_JAANNP010000007.1"/>
</dbReference>
<dbReference type="PROSITE" id="PS50893">
    <property type="entry name" value="ABC_TRANSPORTER_2"/>
    <property type="match status" value="1"/>
</dbReference>
<accession>A0ABX0GXX2</accession>
<dbReference type="Pfam" id="PF13732">
    <property type="entry name" value="DrrA1-3_C"/>
    <property type="match status" value="1"/>
</dbReference>
<dbReference type="InterPro" id="IPR003593">
    <property type="entry name" value="AAA+_ATPase"/>
</dbReference>
<dbReference type="GO" id="GO:0005524">
    <property type="term" value="F:ATP binding"/>
    <property type="evidence" value="ECO:0007669"/>
    <property type="project" value="UniProtKB-KW"/>
</dbReference>
<feature type="domain" description="ABC transporter" evidence="5">
    <location>
        <begin position="2"/>
        <end position="229"/>
    </location>
</feature>
<sequence length="297" mass="31737">MLEILELRKRYGDKTALDGLSFAVRPGEVFGFVGQNGAGKTTTMRIVLGVLAADAGEVRWQGRPMDAAARRRTGYMPEERGLYPKMRVRDQLVYLARLHGLPADRAEASTDALLEQLGIADRGADKVEALSLGNQQRVQLAAALVHEPDLLVLDEPFSGLDPVGVDVLAAALRARVDTGVPVVFSSHQLELVERLCDSVGIIKDGRMVAAGGVDELRSRGGVRRLRVAVDAPAGWADGLPGVRVATGAAPDGAVVLELAPDVDDQAVLDAARRAGRVREFRPVARSLVDLFREAVAA</sequence>
<evidence type="ECO:0000256" key="2">
    <source>
        <dbReference type="ARBA" id="ARBA00022448"/>
    </source>
</evidence>
<gene>
    <name evidence="6" type="ORF">G9H71_12255</name>
</gene>
<evidence type="ECO:0000313" key="7">
    <source>
        <dbReference type="Proteomes" id="UP000800981"/>
    </source>
</evidence>
<dbReference type="EMBL" id="JAANNP010000007">
    <property type="protein sequence ID" value="NHC14550.1"/>
    <property type="molecule type" value="Genomic_DNA"/>
</dbReference>
<evidence type="ECO:0000256" key="4">
    <source>
        <dbReference type="ARBA" id="ARBA00022840"/>
    </source>
</evidence>
<organism evidence="6 7">
    <name type="scientific">Motilibacter deserti</name>
    <dbReference type="NCBI Taxonomy" id="2714956"/>
    <lineage>
        <taxon>Bacteria</taxon>
        <taxon>Bacillati</taxon>
        <taxon>Actinomycetota</taxon>
        <taxon>Actinomycetes</taxon>
        <taxon>Motilibacterales</taxon>
        <taxon>Motilibacteraceae</taxon>
        <taxon>Motilibacter</taxon>
    </lineage>
</organism>
<name>A0ABX0GXX2_9ACTN</name>
<keyword evidence="3" id="KW-0547">Nucleotide-binding</keyword>
<keyword evidence="7" id="KW-1185">Reference proteome</keyword>
<dbReference type="InterPro" id="IPR025302">
    <property type="entry name" value="DrrA1/2-like_C"/>
</dbReference>
<dbReference type="SUPFAM" id="SSF52540">
    <property type="entry name" value="P-loop containing nucleoside triphosphate hydrolases"/>
    <property type="match status" value="1"/>
</dbReference>
<dbReference type="PANTHER" id="PTHR43335">
    <property type="entry name" value="ABC TRANSPORTER, ATP-BINDING PROTEIN"/>
    <property type="match status" value="1"/>
</dbReference>
<proteinExistence type="inferred from homology"/>
<dbReference type="SMART" id="SM00382">
    <property type="entry name" value="AAA"/>
    <property type="match status" value="1"/>
</dbReference>
<dbReference type="InterPro" id="IPR003439">
    <property type="entry name" value="ABC_transporter-like_ATP-bd"/>
</dbReference>
<dbReference type="Gene3D" id="3.40.50.300">
    <property type="entry name" value="P-loop containing nucleotide triphosphate hydrolases"/>
    <property type="match status" value="1"/>
</dbReference>
<evidence type="ECO:0000256" key="3">
    <source>
        <dbReference type="ARBA" id="ARBA00022741"/>
    </source>
</evidence>
<keyword evidence="4 6" id="KW-0067">ATP-binding</keyword>
<dbReference type="InterPro" id="IPR027417">
    <property type="entry name" value="P-loop_NTPase"/>
</dbReference>
<dbReference type="PROSITE" id="PS00211">
    <property type="entry name" value="ABC_TRANSPORTER_1"/>
    <property type="match status" value="1"/>
</dbReference>
<dbReference type="InterPro" id="IPR017871">
    <property type="entry name" value="ABC_transporter-like_CS"/>
</dbReference>
<comment type="similarity">
    <text evidence="1">Belongs to the ABC transporter superfamily.</text>
</comment>
<evidence type="ECO:0000259" key="5">
    <source>
        <dbReference type="PROSITE" id="PS50893"/>
    </source>
</evidence>
<comment type="caution">
    <text evidence="6">The sequence shown here is derived from an EMBL/GenBank/DDBJ whole genome shotgun (WGS) entry which is preliminary data.</text>
</comment>